<keyword evidence="6" id="KW-1185">Reference proteome</keyword>
<dbReference type="Pfam" id="PF13556">
    <property type="entry name" value="HTH_30"/>
    <property type="match status" value="1"/>
</dbReference>
<dbReference type="Pfam" id="PF14361">
    <property type="entry name" value="RsbRD_N"/>
    <property type="match status" value="1"/>
</dbReference>
<accession>A0ABN2JF69</accession>
<dbReference type="InterPro" id="IPR025736">
    <property type="entry name" value="PucR_C-HTH_dom"/>
</dbReference>
<evidence type="ECO:0000259" key="2">
    <source>
        <dbReference type="Pfam" id="PF13556"/>
    </source>
</evidence>
<dbReference type="InterPro" id="IPR042070">
    <property type="entry name" value="PucR_C-HTH_sf"/>
</dbReference>
<dbReference type="Pfam" id="PF17853">
    <property type="entry name" value="GGDEF_2"/>
    <property type="match status" value="1"/>
</dbReference>
<feature type="domain" description="PucR C-terminal helix-turn-helix" evidence="2">
    <location>
        <begin position="349"/>
        <end position="407"/>
    </location>
</feature>
<evidence type="ECO:0000256" key="1">
    <source>
        <dbReference type="ARBA" id="ARBA00006754"/>
    </source>
</evidence>
<protein>
    <submittedName>
        <fullName evidence="5">Helix-turn-helix domain-containing protein</fullName>
    </submittedName>
</protein>
<dbReference type="PANTHER" id="PTHR33744">
    <property type="entry name" value="CARBOHYDRATE DIACID REGULATOR"/>
    <property type="match status" value="1"/>
</dbReference>
<evidence type="ECO:0000259" key="4">
    <source>
        <dbReference type="Pfam" id="PF17853"/>
    </source>
</evidence>
<dbReference type="EMBL" id="BAAAPM010000003">
    <property type="protein sequence ID" value="GAA1724129.1"/>
    <property type="molecule type" value="Genomic_DNA"/>
</dbReference>
<proteinExistence type="inferred from homology"/>
<name>A0ABN2JF69_9MICO</name>
<dbReference type="Proteomes" id="UP001501138">
    <property type="component" value="Unassembled WGS sequence"/>
</dbReference>
<comment type="similarity">
    <text evidence="1">Belongs to the CdaR family.</text>
</comment>
<evidence type="ECO:0000313" key="5">
    <source>
        <dbReference type="EMBL" id="GAA1724129.1"/>
    </source>
</evidence>
<evidence type="ECO:0000259" key="3">
    <source>
        <dbReference type="Pfam" id="PF14361"/>
    </source>
</evidence>
<comment type="caution">
    <text evidence="5">The sequence shown here is derived from an EMBL/GenBank/DDBJ whole genome shotgun (WGS) entry which is preliminary data.</text>
</comment>
<gene>
    <name evidence="5" type="ORF">GCM10009809_19890</name>
</gene>
<feature type="domain" description="RsbT co-antagonist protein RsbRD N-terminal" evidence="3">
    <location>
        <begin position="47"/>
        <end position="180"/>
    </location>
</feature>
<feature type="domain" description="CdaR GGDEF-like" evidence="4">
    <location>
        <begin position="197"/>
        <end position="301"/>
    </location>
</feature>
<sequence>MQRHKAGAPTACSLARMTIHEDVAVGVAAPLPPVADLFREFLGSVHDVTGRVVAQILAGEHAYAESALPDGALDRVVAVNIEALLRSMSGAPDDLRPARDAGRLKAEHGIPLASLLHAYRLAGLALWDEVVTGAASRHRSEELLRASSDVWGIIDRFSNAAADAYRDVVDERDRRSQHSRSLMLVALLDADTPLREAAGILRTLGLTEQGRYLVVSAELDATGDDPLPDVEARLRHRGIRSTWSTWGAEHVGVVACRNDLEVAGAADLVEAAATGRVGISGCIPTVAHIHRGLREARVALECVAPATAGAHAYGAAPVDVLLVAHPEQAAEMRSTVLGALADSPDRGHLLDTLEAWFRADGSTAQAARMLHCHRNTVGYRLGRIEDLTGRSVARPSQAAELYAALRAVRLVAGGAVPGPA</sequence>
<organism evidence="5 6">
    <name type="scientific">Isoptericola hypogeus</name>
    <dbReference type="NCBI Taxonomy" id="300179"/>
    <lineage>
        <taxon>Bacteria</taxon>
        <taxon>Bacillati</taxon>
        <taxon>Actinomycetota</taxon>
        <taxon>Actinomycetes</taxon>
        <taxon>Micrococcales</taxon>
        <taxon>Promicromonosporaceae</taxon>
        <taxon>Isoptericola</taxon>
    </lineage>
</organism>
<dbReference type="InterPro" id="IPR051448">
    <property type="entry name" value="CdaR-like_regulators"/>
</dbReference>
<evidence type="ECO:0000313" key="6">
    <source>
        <dbReference type="Proteomes" id="UP001501138"/>
    </source>
</evidence>
<dbReference type="PANTHER" id="PTHR33744:SF1">
    <property type="entry name" value="DNA-BINDING TRANSCRIPTIONAL ACTIVATOR ADER"/>
    <property type="match status" value="1"/>
</dbReference>
<reference evidence="5 6" key="1">
    <citation type="journal article" date="2019" name="Int. J. Syst. Evol. Microbiol.">
        <title>The Global Catalogue of Microorganisms (GCM) 10K type strain sequencing project: providing services to taxonomists for standard genome sequencing and annotation.</title>
        <authorList>
            <consortium name="The Broad Institute Genomics Platform"/>
            <consortium name="The Broad Institute Genome Sequencing Center for Infectious Disease"/>
            <person name="Wu L."/>
            <person name="Ma J."/>
        </authorList>
    </citation>
    <scope>NUCLEOTIDE SEQUENCE [LARGE SCALE GENOMIC DNA]</scope>
    <source>
        <strain evidence="5 6">JCM 15589</strain>
    </source>
</reference>
<dbReference type="InterPro" id="IPR025751">
    <property type="entry name" value="RsbRD_N_dom"/>
</dbReference>
<dbReference type="Gene3D" id="1.10.10.2840">
    <property type="entry name" value="PucR C-terminal helix-turn-helix domain"/>
    <property type="match status" value="1"/>
</dbReference>
<dbReference type="InterPro" id="IPR041522">
    <property type="entry name" value="CdaR_GGDEF"/>
</dbReference>